<accession>A0A0W0X263</accession>
<evidence type="ECO:0000313" key="2">
    <source>
        <dbReference type="Proteomes" id="UP000054858"/>
    </source>
</evidence>
<proteinExistence type="predicted"/>
<dbReference type="EMBL" id="LNYP01000024">
    <property type="protein sequence ID" value="KTD38686.1"/>
    <property type="molecule type" value="Genomic_DNA"/>
</dbReference>
<dbReference type="RefSeq" id="WP_025386290.1">
    <property type="nucleotide sequence ID" value="NZ_KV441803.1"/>
</dbReference>
<dbReference type="AlphaFoldDB" id="A0A0W0X263"/>
<reference evidence="1 2" key="1">
    <citation type="submission" date="2015-11" db="EMBL/GenBank/DDBJ databases">
        <title>Genomic analysis of 38 Legionella species identifies large and diverse effector repertoires.</title>
        <authorList>
            <person name="Burstein D."/>
            <person name="Amaro F."/>
            <person name="Zusman T."/>
            <person name="Lifshitz Z."/>
            <person name="Cohen O."/>
            <person name="Gilbert J.A."/>
            <person name="Pupko T."/>
            <person name="Shuman H.A."/>
            <person name="Segal G."/>
        </authorList>
    </citation>
    <scope>NUCLEOTIDE SEQUENCE [LARGE SCALE GENOMIC DNA]</scope>
    <source>
        <strain evidence="1 2">Oak Ridge-10</strain>
    </source>
</reference>
<dbReference type="PATRIC" id="fig|29423.5.peg.1227"/>
<gene>
    <name evidence="1" type="ORF">Loak_1174</name>
</gene>
<name>A0A0W0X263_9GAMM</name>
<evidence type="ECO:0000313" key="1">
    <source>
        <dbReference type="EMBL" id="KTD38686.1"/>
    </source>
</evidence>
<organism evidence="1 2">
    <name type="scientific">Legionella oakridgensis</name>
    <dbReference type="NCBI Taxonomy" id="29423"/>
    <lineage>
        <taxon>Bacteria</taxon>
        <taxon>Pseudomonadati</taxon>
        <taxon>Pseudomonadota</taxon>
        <taxon>Gammaproteobacteria</taxon>
        <taxon>Legionellales</taxon>
        <taxon>Legionellaceae</taxon>
        <taxon>Legionella</taxon>
    </lineage>
</organism>
<dbReference type="Proteomes" id="UP000054858">
    <property type="component" value="Unassembled WGS sequence"/>
</dbReference>
<protein>
    <submittedName>
        <fullName evidence="1">Uncharacterized protein</fullName>
    </submittedName>
</protein>
<comment type="caution">
    <text evidence="1">The sequence shown here is derived from an EMBL/GenBank/DDBJ whole genome shotgun (WGS) entry which is preliminary data.</text>
</comment>
<sequence>MLGDPAIEFTMRALSAKEKGKNHKVVALSLPFDEEQLAQHWLTLQNAGQLKFNVIGMVR</sequence>